<accession>A0A4S4KEF4</accession>
<sequence length="62" mass="7153">MTKFKRVPTQPYTLITPSTPLAELEQFLQDNIFAIVTDHGRKFVLAVATQQDLENFVNRRGF</sequence>
<dbReference type="EMBL" id="SGPJ01000230">
    <property type="protein sequence ID" value="THG96505.1"/>
    <property type="molecule type" value="Genomic_DNA"/>
</dbReference>
<organism evidence="1 2">
    <name type="scientific">Hermanssonia centrifuga</name>
    <dbReference type="NCBI Taxonomy" id="98765"/>
    <lineage>
        <taxon>Eukaryota</taxon>
        <taxon>Fungi</taxon>
        <taxon>Dikarya</taxon>
        <taxon>Basidiomycota</taxon>
        <taxon>Agaricomycotina</taxon>
        <taxon>Agaricomycetes</taxon>
        <taxon>Polyporales</taxon>
        <taxon>Meruliaceae</taxon>
        <taxon>Hermanssonia</taxon>
    </lineage>
</organism>
<dbReference type="Gene3D" id="3.10.580.10">
    <property type="entry name" value="CBS-domain"/>
    <property type="match status" value="1"/>
</dbReference>
<dbReference type="InterPro" id="IPR046342">
    <property type="entry name" value="CBS_dom_sf"/>
</dbReference>
<dbReference type="AlphaFoldDB" id="A0A4S4KEF4"/>
<gene>
    <name evidence="1" type="ORF">EW026_g5338</name>
</gene>
<dbReference type="Proteomes" id="UP000309038">
    <property type="component" value="Unassembled WGS sequence"/>
</dbReference>
<proteinExistence type="predicted"/>
<name>A0A4S4KEF4_9APHY</name>
<evidence type="ECO:0000313" key="2">
    <source>
        <dbReference type="Proteomes" id="UP000309038"/>
    </source>
</evidence>
<keyword evidence="2" id="KW-1185">Reference proteome</keyword>
<reference evidence="1 2" key="1">
    <citation type="submission" date="2019-02" db="EMBL/GenBank/DDBJ databases">
        <title>Genome sequencing of the rare red list fungi Phlebia centrifuga.</title>
        <authorList>
            <person name="Buettner E."/>
            <person name="Kellner H."/>
        </authorList>
    </citation>
    <scope>NUCLEOTIDE SEQUENCE [LARGE SCALE GENOMIC DNA]</scope>
    <source>
        <strain evidence="1 2">DSM 108282</strain>
    </source>
</reference>
<evidence type="ECO:0008006" key="3">
    <source>
        <dbReference type="Google" id="ProtNLM"/>
    </source>
</evidence>
<comment type="caution">
    <text evidence="1">The sequence shown here is derived from an EMBL/GenBank/DDBJ whole genome shotgun (WGS) entry which is preliminary data.</text>
</comment>
<dbReference type="PANTHER" id="PTHR42115">
    <property type="entry name" value="BETA-SYNTHASE (BETA-THIONASE), PUTATIVE (AFU_ORTHOLOGUE AFUA_3G08420)-RELATED"/>
    <property type="match status" value="1"/>
</dbReference>
<evidence type="ECO:0000313" key="1">
    <source>
        <dbReference type="EMBL" id="THG96505.1"/>
    </source>
</evidence>
<dbReference type="PANTHER" id="PTHR42115:SF1">
    <property type="entry name" value="BETA-SYNTHASE (BETA-THIONASE), PUTATIVE (AFU_ORTHOLOGUE AFUA_3G08420)-RELATED"/>
    <property type="match status" value="1"/>
</dbReference>
<protein>
    <recommendedName>
        <fullName evidence="3">CBS domain-containing protein</fullName>
    </recommendedName>
</protein>